<comment type="caution">
    <text evidence="2">The sequence shown here is derived from an EMBL/GenBank/DDBJ whole genome shotgun (WGS) entry which is preliminary data.</text>
</comment>
<organism evidence="2 3">
    <name type="scientific">Candidatus Prevotella avicola</name>
    <dbReference type="NCBI Taxonomy" id="2838738"/>
    <lineage>
        <taxon>Bacteria</taxon>
        <taxon>Pseudomonadati</taxon>
        <taxon>Bacteroidota</taxon>
        <taxon>Bacteroidia</taxon>
        <taxon>Bacteroidales</taxon>
        <taxon>Prevotellaceae</taxon>
        <taxon>Prevotella</taxon>
    </lineage>
</organism>
<proteinExistence type="predicted"/>
<feature type="region of interest" description="Disordered" evidence="1">
    <location>
        <begin position="43"/>
        <end position="70"/>
    </location>
</feature>
<evidence type="ECO:0000313" key="2">
    <source>
        <dbReference type="EMBL" id="HIZ69702.1"/>
    </source>
</evidence>
<dbReference type="EMBL" id="DXBE01000054">
    <property type="protein sequence ID" value="HIZ69702.1"/>
    <property type="molecule type" value="Genomic_DNA"/>
</dbReference>
<sequence length="70" mass="8107">MRQTFQLSSWSLFTKGKRFACIILAVYPQAVLKKRSKRLLADKAKRHGHAKASLGRKKILRQDDEIKQNP</sequence>
<protein>
    <submittedName>
        <fullName evidence="2">Uncharacterized protein</fullName>
    </submittedName>
</protein>
<feature type="compositionally biased region" description="Basic and acidic residues" evidence="1">
    <location>
        <begin position="60"/>
        <end position="70"/>
    </location>
</feature>
<dbReference type="AlphaFoldDB" id="A0A9D2FZZ7"/>
<evidence type="ECO:0000313" key="3">
    <source>
        <dbReference type="Proteomes" id="UP000824055"/>
    </source>
</evidence>
<feature type="compositionally biased region" description="Basic residues" evidence="1">
    <location>
        <begin position="43"/>
        <end position="59"/>
    </location>
</feature>
<evidence type="ECO:0000256" key="1">
    <source>
        <dbReference type="SAM" id="MobiDB-lite"/>
    </source>
</evidence>
<reference evidence="2" key="2">
    <citation type="submission" date="2021-04" db="EMBL/GenBank/DDBJ databases">
        <authorList>
            <person name="Gilroy R."/>
        </authorList>
    </citation>
    <scope>NUCLEOTIDE SEQUENCE</scope>
    <source>
        <strain evidence="2">ChiHecec3B27-8219</strain>
    </source>
</reference>
<name>A0A9D2FZZ7_9BACT</name>
<dbReference type="Proteomes" id="UP000824055">
    <property type="component" value="Unassembled WGS sequence"/>
</dbReference>
<gene>
    <name evidence="2" type="ORF">H9966_07480</name>
</gene>
<accession>A0A9D2FZZ7</accession>
<reference evidence="2" key="1">
    <citation type="journal article" date="2021" name="PeerJ">
        <title>Extensive microbial diversity within the chicken gut microbiome revealed by metagenomics and culture.</title>
        <authorList>
            <person name="Gilroy R."/>
            <person name="Ravi A."/>
            <person name="Getino M."/>
            <person name="Pursley I."/>
            <person name="Horton D.L."/>
            <person name="Alikhan N.F."/>
            <person name="Baker D."/>
            <person name="Gharbi K."/>
            <person name="Hall N."/>
            <person name="Watson M."/>
            <person name="Adriaenssens E.M."/>
            <person name="Foster-Nyarko E."/>
            <person name="Jarju S."/>
            <person name="Secka A."/>
            <person name="Antonio M."/>
            <person name="Oren A."/>
            <person name="Chaudhuri R.R."/>
            <person name="La Ragione R."/>
            <person name="Hildebrand F."/>
            <person name="Pallen M.J."/>
        </authorList>
    </citation>
    <scope>NUCLEOTIDE SEQUENCE</scope>
    <source>
        <strain evidence="2">ChiHecec3B27-8219</strain>
    </source>
</reference>